<evidence type="ECO:0000259" key="13">
    <source>
        <dbReference type="SMART" id="SM00986"/>
    </source>
</evidence>
<dbReference type="Gene3D" id="3.40.470.10">
    <property type="entry name" value="Uracil-DNA glycosylase-like domain"/>
    <property type="match status" value="1"/>
</dbReference>
<organism evidence="14 15">
    <name type="scientific">Ectothiorhodospira haloalkaliphila</name>
    <dbReference type="NCBI Taxonomy" id="421628"/>
    <lineage>
        <taxon>Bacteria</taxon>
        <taxon>Pseudomonadati</taxon>
        <taxon>Pseudomonadota</taxon>
        <taxon>Gammaproteobacteria</taxon>
        <taxon>Chromatiales</taxon>
        <taxon>Ectothiorhodospiraceae</taxon>
        <taxon>Ectothiorhodospira</taxon>
    </lineage>
</organism>
<keyword evidence="7" id="KW-0227">DNA damage</keyword>
<dbReference type="SMART" id="SM00987">
    <property type="entry name" value="UreE_C"/>
    <property type="match status" value="1"/>
</dbReference>
<evidence type="ECO:0000256" key="2">
    <source>
        <dbReference type="ARBA" id="ARBA00006521"/>
    </source>
</evidence>
<accession>W8KSA8</accession>
<dbReference type="KEGG" id="hhc:M911_03880"/>
<keyword evidence="9" id="KW-0408">Iron</keyword>
<dbReference type="GO" id="GO:0006281">
    <property type="term" value="P:DNA repair"/>
    <property type="evidence" value="ECO:0007669"/>
    <property type="project" value="UniProtKB-KW"/>
</dbReference>
<evidence type="ECO:0000256" key="8">
    <source>
        <dbReference type="ARBA" id="ARBA00022801"/>
    </source>
</evidence>
<feature type="region of interest" description="Disordered" evidence="12">
    <location>
        <begin position="83"/>
        <end position="119"/>
    </location>
</feature>
<dbReference type="InterPro" id="IPR005122">
    <property type="entry name" value="Uracil-DNA_glycosylase-like"/>
</dbReference>
<dbReference type="Pfam" id="PF03167">
    <property type="entry name" value="UDG"/>
    <property type="match status" value="1"/>
</dbReference>
<sequence length="319" mass="34633">MDEARRRQYLKAMGIQVWVPRREPEAGLDLSPPESVAVAPGAEEVAGAVTATAVDAGAAPDPTPVPEQAPAVEAPPVVVDASVGREAPPEPEMPPWLDEAPWPDDGYEPVMSSGEGYDDPDLPEPDDGVSTLDWDGLAARVAQCTHCSELSQARTQTVFGVGDRQADWLFIGEAPGAEEDRQGEPFVGRAGKLLDSMLSALGRKRGEGVYIANILKCRPPRNRDPSPEEAHACRPYLDRQIQLIRPKVLVALGRVAAQNLLETSDALGTLRGRVRTYRGIPVVVTYHPAYLLRRPLEKRKAWEDLCRAMDQIQAGQKGS</sequence>
<dbReference type="SUPFAM" id="SSF52141">
    <property type="entry name" value="Uracil-DNA glycosylase-like"/>
    <property type="match status" value="1"/>
</dbReference>
<evidence type="ECO:0000256" key="4">
    <source>
        <dbReference type="ARBA" id="ARBA00019403"/>
    </source>
</evidence>
<evidence type="ECO:0000256" key="12">
    <source>
        <dbReference type="SAM" id="MobiDB-lite"/>
    </source>
</evidence>
<dbReference type="HOGENOM" id="CLU_044815_1_0_6"/>
<evidence type="ECO:0000313" key="14">
    <source>
        <dbReference type="EMBL" id="AHK78466.1"/>
    </source>
</evidence>
<keyword evidence="6" id="KW-0479">Metal-binding</keyword>
<evidence type="ECO:0000313" key="15">
    <source>
        <dbReference type="Proteomes" id="UP000019442"/>
    </source>
</evidence>
<feature type="domain" description="Uracil-DNA glycosylase-like" evidence="13">
    <location>
        <begin position="159"/>
        <end position="306"/>
    </location>
</feature>
<dbReference type="PANTHER" id="PTHR33693:SF1">
    <property type="entry name" value="TYPE-4 URACIL-DNA GLYCOSYLASE"/>
    <property type="match status" value="1"/>
</dbReference>
<dbReference type="PATRIC" id="fig|1354791.3.peg.1170"/>
<dbReference type="GO" id="GO:0051539">
    <property type="term" value="F:4 iron, 4 sulfur cluster binding"/>
    <property type="evidence" value="ECO:0007669"/>
    <property type="project" value="UniProtKB-KW"/>
</dbReference>
<keyword evidence="5" id="KW-0004">4Fe-4S</keyword>
<dbReference type="NCBIfam" id="TIGR00758">
    <property type="entry name" value="UDG_fam4"/>
    <property type="match status" value="1"/>
</dbReference>
<evidence type="ECO:0000256" key="10">
    <source>
        <dbReference type="ARBA" id="ARBA00023014"/>
    </source>
</evidence>
<reference evidence="15" key="2">
    <citation type="submission" date="2014-02" db="EMBL/GenBank/DDBJ databases">
        <title>Draft Genome Sequence of extremely halophilic bacteria Halorhodospira halochloris.</title>
        <authorList>
            <person name="Singh K.S."/>
        </authorList>
    </citation>
    <scope>NUCLEOTIDE SEQUENCE [LARGE SCALE GENOMIC DNA]</scope>
    <source>
        <strain evidence="15">A</strain>
    </source>
</reference>
<keyword evidence="8" id="KW-0378">Hydrolase</keyword>
<evidence type="ECO:0000256" key="3">
    <source>
        <dbReference type="ARBA" id="ARBA00012030"/>
    </source>
</evidence>
<comment type="similarity">
    <text evidence="2">Belongs to the uracil-DNA glycosylase (UDG) superfamily. Type 4 (UDGa) family.</text>
</comment>
<proteinExistence type="inferred from homology"/>
<keyword evidence="15" id="KW-1185">Reference proteome</keyword>
<protein>
    <recommendedName>
        <fullName evidence="4">Type-4 uracil-DNA glycosylase</fullName>
        <ecNumber evidence="3">3.2.2.27</ecNumber>
    </recommendedName>
</protein>
<dbReference type="GO" id="GO:0004844">
    <property type="term" value="F:uracil DNA N-glycosylase activity"/>
    <property type="evidence" value="ECO:0007669"/>
    <property type="project" value="UniProtKB-EC"/>
</dbReference>
<dbReference type="SMART" id="SM00986">
    <property type="entry name" value="UDG"/>
    <property type="match status" value="1"/>
</dbReference>
<dbReference type="OrthoDB" id="5290748at2"/>
<dbReference type="Proteomes" id="UP000019442">
    <property type="component" value="Chromosome"/>
</dbReference>
<dbReference type="GO" id="GO:0046872">
    <property type="term" value="F:metal ion binding"/>
    <property type="evidence" value="ECO:0007669"/>
    <property type="project" value="UniProtKB-KW"/>
</dbReference>
<keyword evidence="11" id="KW-0234">DNA repair</keyword>
<reference evidence="14 15" key="1">
    <citation type="journal article" date="2014" name="J Genomics">
        <title>Draft Genome Sequence of the Extremely Halophilic Phototrophic Purple Sulfur Bacterium Halorhodospira halochloris.</title>
        <authorList>
            <person name="Singh K.S."/>
            <person name="Kirksey J."/>
            <person name="Hoff W.D."/>
            <person name="Deole R."/>
        </authorList>
    </citation>
    <scope>NUCLEOTIDE SEQUENCE [LARGE SCALE GENOMIC DNA]</scope>
    <source>
        <strain evidence="14 15">A</strain>
    </source>
</reference>
<dbReference type="CDD" id="cd10030">
    <property type="entry name" value="UDG-F4_TTUDGA_SPO1dp_like"/>
    <property type="match status" value="1"/>
</dbReference>
<dbReference type="EC" id="3.2.2.27" evidence="3"/>
<comment type="catalytic activity">
    <reaction evidence="1">
        <text>Hydrolyzes single-stranded DNA or mismatched double-stranded DNA and polynucleotides, releasing free uracil.</text>
        <dbReference type="EC" id="3.2.2.27"/>
    </reaction>
</comment>
<gene>
    <name evidence="14" type="ORF">M911_03880</name>
</gene>
<dbReference type="InterPro" id="IPR005273">
    <property type="entry name" value="Ura-DNA_glyco_family4"/>
</dbReference>
<keyword evidence="10" id="KW-0411">Iron-sulfur</keyword>
<evidence type="ECO:0000256" key="5">
    <source>
        <dbReference type="ARBA" id="ARBA00022485"/>
    </source>
</evidence>
<evidence type="ECO:0000256" key="1">
    <source>
        <dbReference type="ARBA" id="ARBA00001400"/>
    </source>
</evidence>
<evidence type="ECO:0000256" key="7">
    <source>
        <dbReference type="ARBA" id="ARBA00022763"/>
    </source>
</evidence>
<dbReference type="InterPro" id="IPR051536">
    <property type="entry name" value="UDG_Type-4/5"/>
</dbReference>
<evidence type="ECO:0000256" key="9">
    <source>
        <dbReference type="ARBA" id="ARBA00023004"/>
    </source>
</evidence>
<name>W8KSA8_9GAMM</name>
<dbReference type="EMBL" id="CP007268">
    <property type="protein sequence ID" value="AHK78466.1"/>
    <property type="molecule type" value="Genomic_DNA"/>
</dbReference>
<dbReference type="AlphaFoldDB" id="W8KSA8"/>
<dbReference type="InterPro" id="IPR036895">
    <property type="entry name" value="Uracil-DNA_glycosylase-like_sf"/>
</dbReference>
<evidence type="ECO:0000256" key="11">
    <source>
        <dbReference type="ARBA" id="ARBA00023204"/>
    </source>
</evidence>
<dbReference type="PANTHER" id="PTHR33693">
    <property type="entry name" value="TYPE-5 URACIL-DNA GLYCOSYLASE"/>
    <property type="match status" value="1"/>
</dbReference>
<evidence type="ECO:0000256" key="6">
    <source>
        <dbReference type="ARBA" id="ARBA00022723"/>
    </source>
</evidence>